<evidence type="ECO:0008006" key="3">
    <source>
        <dbReference type="Google" id="ProtNLM"/>
    </source>
</evidence>
<organism evidence="1 2">
    <name type="scientific">Ancylobacter polymorphus</name>
    <dbReference type="NCBI Taxonomy" id="223390"/>
    <lineage>
        <taxon>Bacteria</taxon>
        <taxon>Pseudomonadati</taxon>
        <taxon>Pseudomonadota</taxon>
        <taxon>Alphaproteobacteria</taxon>
        <taxon>Hyphomicrobiales</taxon>
        <taxon>Xanthobacteraceae</taxon>
        <taxon>Ancylobacter</taxon>
    </lineage>
</organism>
<dbReference type="RefSeq" id="WP_307017671.1">
    <property type="nucleotide sequence ID" value="NZ_JAUSUI010000001.1"/>
</dbReference>
<protein>
    <recommendedName>
        <fullName evidence="3">Phage tail protein</fullName>
    </recommendedName>
</protein>
<gene>
    <name evidence="1" type="ORF">J2S75_000384</name>
</gene>
<accession>A0ABU0B7R2</accession>
<dbReference type="EMBL" id="JAUSUI010000001">
    <property type="protein sequence ID" value="MDQ0301373.1"/>
    <property type="molecule type" value="Genomic_DNA"/>
</dbReference>
<evidence type="ECO:0000313" key="1">
    <source>
        <dbReference type="EMBL" id="MDQ0301373.1"/>
    </source>
</evidence>
<dbReference type="Proteomes" id="UP001224682">
    <property type="component" value="Unassembled WGS sequence"/>
</dbReference>
<proteinExistence type="predicted"/>
<reference evidence="1 2" key="1">
    <citation type="submission" date="2023-07" db="EMBL/GenBank/DDBJ databases">
        <title>Genomic Encyclopedia of Type Strains, Phase IV (KMG-IV): sequencing the most valuable type-strain genomes for metagenomic binning, comparative biology and taxonomic classification.</title>
        <authorList>
            <person name="Goeker M."/>
        </authorList>
    </citation>
    <scope>NUCLEOTIDE SEQUENCE [LARGE SCALE GENOMIC DNA]</scope>
    <source>
        <strain evidence="1 2">DSM 2457</strain>
    </source>
</reference>
<sequence>MIEFKVDKAGRKALATLALALRNTPEMKRGLSRAMGEHLRLQERQAVTLLSAQTKLPGGRVGGATRIRFTSGSIVGRLQVRDQSVPLGELTSRSWSRSAPGASAEDWNSKTYEGTFIVPRFGGRIYRRTGKGRFPIRKVWGPLLPNELLRPDMPARPAMERLVESDLAARALRHVAKVFET</sequence>
<keyword evidence="2" id="KW-1185">Reference proteome</keyword>
<evidence type="ECO:0000313" key="2">
    <source>
        <dbReference type="Proteomes" id="UP001224682"/>
    </source>
</evidence>
<comment type="caution">
    <text evidence="1">The sequence shown here is derived from an EMBL/GenBank/DDBJ whole genome shotgun (WGS) entry which is preliminary data.</text>
</comment>
<name>A0ABU0B7R2_9HYPH</name>